<reference evidence="1 2" key="1">
    <citation type="journal article" date="2006" name="Nature">
        <title>Global trends of whole-genome duplications revealed by the ciliate Paramecium tetraurelia.</title>
        <authorList>
            <consortium name="Genoscope"/>
            <person name="Aury J.-M."/>
            <person name="Jaillon O."/>
            <person name="Duret L."/>
            <person name="Noel B."/>
            <person name="Jubin C."/>
            <person name="Porcel B.M."/>
            <person name="Segurens B."/>
            <person name="Daubin V."/>
            <person name="Anthouard V."/>
            <person name="Aiach N."/>
            <person name="Arnaiz O."/>
            <person name="Billaut A."/>
            <person name="Beisson J."/>
            <person name="Blanc I."/>
            <person name="Bouhouche K."/>
            <person name="Camara F."/>
            <person name="Duharcourt S."/>
            <person name="Guigo R."/>
            <person name="Gogendeau D."/>
            <person name="Katinka M."/>
            <person name="Keller A.-M."/>
            <person name="Kissmehl R."/>
            <person name="Klotz C."/>
            <person name="Koll F."/>
            <person name="Le Moue A."/>
            <person name="Lepere C."/>
            <person name="Malinsky S."/>
            <person name="Nowacki M."/>
            <person name="Nowak J.K."/>
            <person name="Plattner H."/>
            <person name="Poulain J."/>
            <person name="Ruiz F."/>
            <person name="Serrano V."/>
            <person name="Zagulski M."/>
            <person name="Dessen P."/>
            <person name="Betermier M."/>
            <person name="Weissenbach J."/>
            <person name="Scarpelli C."/>
            <person name="Schachter V."/>
            <person name="Sperling L."/>
            <person name="Meyer E."/>
            <person name="Cohen J."/>
            <person name="Wincker P."/>
        </authorList>
    </citation>
    <scope>NUCLEOTIDE SEQUENCE [LARGE SCALE GENOMIC DNA]</scope>
    <source>
        <strain evidence="1 2">Stock d4-2</strain>
    </source>
</reference>
<evidence type="ECO:0000313" key="1">
    <source>
        <dbReference type="EMBL" id="CAK93121.1"/>
    </source>
</evidence>
<dbReference type="InParanoid" id="A0ECV4"/>
<sequence>MNWENILKYILTLAIMNKRLQLQYNMYQKSVLDLLKGQQIICIYGASNDKDITSCLQLLKSHCHQVYMVQAKNNRAFQIKQLLGFDDIKVLYDGDISKTTLDVVNKVCQIDQTILVIGSFYIMDEVRMVLKICQSECDFK</sequence>
<protein>
    <submittedName>
        <fullName evidence="1">Uncharacterized protein</fullName>
    </submittedName>
</protein>
<evidence type="ECO:0000313" key="2">
    <source>
        <dbReference type="Proteomes" id="UP000000600"/>
    </source>
</evidence>
<dbReference type="Proteomes" id="UP000000600">
    <property type="component" value="Unassembled WGS sequence"/>
</dbReference>
<accession>A0ECV4</accession>
<organism evidence="1 2">
    <name type="scientific">Paramecium tetraurelia</name>
    <dbReference type="NCBI Taxonomy" id="5888"/>
    <lineage>
        <taxon>Eukaryota</taxon>
        <taxon>Sar</taxon>
        <taxon>Alveolata</taxon>
        <taxon>Ciliophora</taxon>
        <taxon>Intramacronucleata</taxon>
        <taxon>Oligohymenophorea</taxon>
        <taxon>Peniculida</taxon>
        <taxon>Parameciidae</taxon>
        <taxon>Paramecium</taxon>
    </lineage>
</organism>
<dbReference type="GeneID" id="5046303"/>
<dbReference type="GO" id="GO:0016881">
    <property type="term" value="F:acid-amino acid ligase activity"/>
    <property type="evidence" value="ECO:0007669"/>
    <property type="project" value="InterPro"/>
</dbReference>
<dbReference type="AlphaFoldDB" id="A0ECV4"/>
<dbReference type="InterPro" id="IPR036615">
    <property type="entry name" value="Mur_ligase_C_dom_sf"/>
</dbReference>
<dbReference type="KEGG" id="ptm:GSPATT00003990001"/>
<dbReference type="RefSeq" id="XP_001460518.1">
    <property type="nucleotide sequence ID" value="XM_001460481.1"/>
</dbReference>
<dbReference type="SUPFAM" id="SSF53244">
    <property type="entry name" value="MurD-like peptide ligases, peptide-binding domain"/>
    <property type="match status" value="1"/>
</dbReference>
<name>A0ECV4_PARTE</name>
<proteinExistence type="predicted"/>
<dbReference type="Gene3D" id="3.90.190.20">
    <property type="entry name" value="Mur ligase, C-terminal domain"/>
    <property type="match status" value="1"/>
</dbReference>
<dbReference type="OrthoDB" id="5212574at2759"/>
<gene>
    <name evidence="1" type="ORF">GSPATT00003990001</name>
</gene>
<dbReference type="HOGENOM" id="CLU_1839061_0_0_1"/>
<keyword evidence="2" id="KW-1185">Reference proteome</keyword>
<dbReference type="EMBL" id="CT868671">
    <property type="protein sequence ID" value="CAK93121.1"/>
    <property type="molecule type" value="Genomic_DNA"/>
</dbReference>